<proteinExistence type="predicted"/>
<gene>
    <name evidence="1" type="ORF">KWG56_04690</name>
</gene>
<keyword evidence="2" id="KW-1185">Reference proteome</keyword>
<protein>
    <submittedName>
        <fullName evidence="1">DUF3088 domain-containing protein</fullName>
    </submittedName>
</protein>
<organism evidence="1 2">
    <name type="scientific">Brevundimonas nasdae</name>
    <dbReference type="NCBI Taxonomy" id="172043"/>
    <lineage>
        <taxon>Bacteria</taxon>
        <taxon>Pseudomonadati</taxon>
        <taxon>Pseudomonadota</taxon>
        <taxon>Alphaproteobacteria</taxon>
        <taxon>Caulobacterales</taxon>
        <taxon>Caulobacteraceae</taxon>
        <taxon>Brevundimonas</taxon>
    </lineage>
</organism>
<sequence>MAEPLFLIKPDWHDAHGGPWYCPPGAVIEGVLSFYPKLRELLDVVYVDFPRPRPAVLEWVGEADQSCPLLVLDGQFDWPDAQVSATTGRLFLQDEAIIPYLAARYGIGLPHP</sequence>
<dbReference type="RefSeq" id="WP_201097613.1">
    <property type="nucleotide sequence ID" value="NZ_BAAAEE010000021.1"/>
</dbReference>
<dbReference type="Proteomes" id="UP000824334">
    <property type="component" value="Chromosome"/>
</dbReference>
<dbReference type="GeneID" id="94374550"/>
<dbReference type="EMBL" id="CP080034">
    <property type="protein sequence ID" value="QYC11293.1"/>
    <property type="molecule type" value="Genomic_DNA"/>
</dbReference>
<dbReference type="Pfam" id="PF11287">
    <property type="entry name" value="DUF3088"/>
    <property type="match status" value="1"/>
</dbReference>
<accession>A0ABX8TMM6</accession>
<evidence type="ECO:0000313" key="1">
    <source>
        <dbReference type="EMBL" id="QYC11293.1"/>
    </source>
</evidence>
<evidence type="ECO:0000313" key="2">
    <source>
        <dbReference type="Proteomes" id="UP000824334"/>
    </source>
</evidence>
<reference evidence="1 2" key="1">
    <citation type="submission" date="2021-07" db="EMBL/GenBank/DDBJ databases">
        <title>Isolation and characterization of bacteria from a gold mining with a capacity of golden bioaccumulation.</title>
        <authorList>
            <person name="Yang X.J."/>
        </authorList>
    </citation>
    <scope>NUCLEOTIDE SEQUENCE [LARGE SCALE GENOMIC DNA]</scope>
    <source>
        <strain evidence="1 2">Au29</strain>
    </source>
</reference>
<name>A0ABX8TMM6_9CAUL</name>
<dbReference type="InterPro" id="IPR021439">
    <property type="entry name" value="DUF3088"/>
</dbReference>